<dbReference type="EMBL" id="VOWJ01000016">
    <property type="protein sequence ID" value="TXE88986.1"/>
    <property type="molecule type" value="Genomic_DNA"/>
</dbReference>
<evidence type="ECO:0000256" key="5">
    <source>
        <dbReference type="ARBA" id="ARBA00022793"/>
    </source>
</evidence>
<comment type="pathway">
    <text evidence="2">Lipid metabolism.</text>
</comment>
<proteinExistence type="predicted"/>
<dbReference type="PANTHER" id="PTHR10067:SF6">
    <property type="entry name" value="PHOSPHATIDYLSERINE DECARBOXYLASE PROENZYME, MITOCHONDRIAL"/>
    <property type="match status" value="1"/>
</dbReference>
<dbReference type="Pfam" id="PF02666">
    <property type="entry name" value="PS_Dcarbxylase"/>
    <property type="match status" value="1"/>
</dbReference>
<evidence type="ECO:0000256" key="7">
    <source>
        <dbReference type="ARBA" id="ARBA00023145"/>
    </source>
</evidence>
<keyword evidence="6" id="KW-0443">Lipid metabolism</keyword>
<dbReference type="RefSeq" id="WP_147555256.1">
    <property type="nucleotide sequence ID" value="NZ_VOWJ01000016.1"/>
</dbReference>
<reference evidence="13 14" key="1">
    <citation type="submission" date="2019-07" db="EMBL/GenBank/DDBJ databases">
        <title>Rapid identification of Enteric Bacteria from Whole Genome Sequences (WGS) using Average Nucleotide Identity (ANI).</title>
        <authorList>
            <person name="Lane C."/>
        </authorList>
    </citation>
    <scope>NUCLEOTIDE SEQUENCE [LARGE SCALE GENOMIC DNA]</scope>
    <source>
        <strain evidence="13 14">2016D-0084</strain>
    </source>
</reference>
<keyword evidence="11" id="KW-0670">Pyruvate</keyword>
<dbReference type="GO" id="GO:0006646">
    <property type="term" value="P:phosphatidylethanolamine biosynthetic process"/>
    <property type="evidence" value="ECO:0007669"/>
    <property type="project" value="UniProtKB-UniPathway"/>
</dbReference>
<dbReference type="NCBIfam" id="TIGR00163">
    <property type="entry name" value="PS_decarb"/>
    <property type="match status" value="1"/>
</dbReference>
<gene>
    <name evidence="13" type="ORF">FPD38_02695</name>
</gene>
<keyword evidence="8" id="KW-0594">Phospholipid biosynthesis</keyword>
<evidence type="ECO:0000256" key="11">
    <source>
        <dbReference type="ARBA" id="ARBA00023317"/>
    </source>
</evidence>
<evidence type="ECO:0000256" key="12">
    <source>
        <dbReference type="ARBA" id="ARBA00024326"/>
    </source>
</evidence>
<dbReference type="InterPro" id="IPR003817">
    <property type="entry name" value="PS_Dcarbxylase"/>
</dbReference>
<keyword evidence="10" id="KW-1208">Phospholipid metabolism</keyword>
<accession>A0A5C7E0X0</accession>
<evidence type="ECO:0000313" key="14">
    <source>
        <dbReference type="Proteomes" id="UP000321629"/>
    </source>
</evidence>
<keyword evidence="4" id="KW-0444">Lipid biosynthesis</keyword>
<dbReference type="UniPathway" id="UPA00558"/>
<keyword evidence="9 13" id="KW-0456">Lyase</keyword>
<evidence type="ECO:0000313" key="13">
    <source>
        <dbReference type="EMBL" id="TXE88986.1"/>
    </source>
</evidence>
<evidence type="ECO:0000256" key="9">
    <source>
        <dbReference type="ARBA" id="ARBA00023239"/>
    </source>
</evidence>
<dbReference type="EC" id="4.1.1.65" evidence="3"/>
<dbReference type="NCBIfam" id="NF003038">
    <property type="entry name" value="PRK03934.1"/>
    <property type="match status" value="1"/>
</dbReference>
<organism evidence="13 14">
    <name type="scientific">Campylobacter volucris</name>
    <dbReference type="NCBI Taxonomy" id="1031542"/>
    <lineage>
        <taxon>Bacteria</taxon>
        <taxon>Pseudomonadati</taxon>
        <taxon>Campylobacterota</taxon>
        <taxon>Epsilonproteobacteria</taxon>
        <taxon>Campylobacterales</taxon>
        <taxon>Campylobacteraceae</taxon>
        <taxon>Campylobacter</taxon>
    </lineage>
</organism>
<evidence type="ECO:0000256" key="10">
    <source>
        <dbReference type="ARBA" id="ARBA00023264"/>
    </source>
</evidence>
<dbReference type="PANTHER" id="PTHR10067">
    <property type="entry name" value="PHOSPHATIDYLSERINE DECARBOXYLASE"/>
    <property type="match status" value="1"/>
</dbReference>
<evidence type="ECO:0000256" key="8">
    <source>
        <dbReference type="ARBA" id="ARBA00023209"/>
    </source>
</evidence>
<comment type="cofactor">
    <cofactor evidence="1">
        <name>pyruvate</name>
        <dbReference type="ChEBI" id="CHEBI:15361"/>
    </cofactor>
</comment>
<dbReference type="InterPro" id="IPR033177">
    <property type="entry name" value="PSD-B"/>
</dbReference>
<evidence type="ECO:0000256" key="4">
    <source>
        <dbReference type="ARBA" id="ARBA00022516"/>
    </source>
</evidence>
<evidence type="ECO:0000256" key="6">
    <source>
        <dbReference type="ARBA" id="ARBA00023098"/>
    </source>
</evidence>
<evidence type="ECO:0000256" key="3">
    <source>
        <dbReference type="ARBA" id="ARBA00012243"/>
    </source>
</evidence>
<protein>
    <recommendedName>
        <fullName evidence="3">phosphatidylserine decarboxylase</fullName>
        <ecNumber evidence="3">4.1.1.65</ecNumber>
    </recommendedName>
</protein>
<name>A0A5C7E0X0_9BACT</name>
<keyword evidence="7" id="KW-0865">Zymogen</keyword>
<dbReference type="AlphaFoldDB" id="A0A5C7E0X0"/>
<evidence type="ECO:0000256" key="1">
    <source>
        <dbReference type="ARBA" id="ARBA00001928"/>
    </source>
</evidence>
<dbReference type="Proteomes" id="UP000321629">
    <property type="component" value="Unassembled WGS sequence"/>
</dbReference>
<sequence>MPLSNNVSKIFGMIAGFKFPKMIQKNINKAYINAFNIDMSEFKNYEEYESLNALFTRTLQNERVLEDDFISPCDGKILELGSSFQNDLKENIALSIKGTSYSIEGLLKDCATNCELENGADYVNIYLSPKDYHHYHAPCNMQILSATYVSGALFSVSEAKLAKIANLYVRNERVIVKALIDNQFILWMVFVGALNVGKMKFDFDTSIQTNAANFDFTHTYENLFVQKGQKLGNFELGSTIVLIAQKGKLKWTKKAYESVKFAKKMADFL</sequence>
<dbReference type="GO" id="GO:0004609">
    <property type="term" value="F:phosphatidylserine decarboxylase activity"/>
    <property type="evidence" value="ECO:0007669"/>
    <property type="project" value="UniProtKB-EC"/>
</dbReference>
<comment type="pathway">
    <text evidence="12">Phospholipid metabolism; phosphatidylethanolamine biosynthesis.</text>
</comment>
<keyword evidence="5" id="KW-0210">Decarboxylase</keyword>
<comment type="caution">
    <text evidence="13">The sequence shown here is derived from an EMBL/GenBank/DDBJ whole genome shotgun (WGS) entry which is preliminary data.</text>
</comment>
<evidence type="ECO:0000256" key="2">
    <source>
        <dbReference type="ARBA" id="ARBA00005189"/>
    </source>
</evidence>